<organism evidence="2 4">
    <name type="scientific">Chryseobacterium indoltheticum</name>
    <dbReference type="NCBI Taxonomy" id="254"/>
    <lineage>
        <taxon>Bacteria</taxon>
        <taxon>Pseudomonadati</taxon>
        <taxon>Bacteroidota</taxon>
        <taxon>Flavobacteriia</taxon>
        <taxon>Flavobacteriales</taxon>
        <taxon>Weeksellaceae</taxon>
        <taxon>Chryseobacterium group</taxon>
        <taxon>Chryseobacterium</taxon>
    </lineage>
</organism>
<protein>
    <submittedName>
        <fullName evidence="2">Uncharacterized protein</fullName>
    </submittedName>
</protein>
<evidence type="ECO:0000313" key="1">
    <source>
        <dbReference type="EMBL" id="SIQ35159.1"/>
    </source>
</evidence>
<proteinExistence type="predicted"/>
<dbReference type="AlphaFoldDB" id="A0A381F3Q1"/>
<sequence length="51" mass="5718">MKVKILLSGFIMDISLVPDDTGIEVIEGIFTGKIFNSTDLKRINNNQNFNC</sequence>
<dbReference type="EMBL" id="UFVS01000001">
    <property type="protein sequence ID" value="SUX41229.1"/>
    <property type="molecule type" value="Genomic_DNA"/>
</dbReference>
<dbReference type="EMBL" id="FTMF01000004">
    <property type="protein sequence ID" value="SIQ35159.1"/>
    <property type="molecule type" value="Genomic_DNA"/>
</dbReference>
<evidence type="ECO:0000313" key="2">
    <source>
        <dbReference type="EMBL" id="SUX41229.1"/>
    </source>
</evidence>
<dbReference type="GeneID" id="303675952"/>
<evidence type="ECO:0000313" key="4">
    <source>
        <dbReference type="Proteomes" id="UP000255231"/>
    </source>
</evidence>
<reference evidence="1 3" key="1">
    <citation type="submission" date="2017-01" db="EMBL/GenBank/DDBJ databases">
        <authorList>
            <person name="Varghese N."/>
            <person name="Submissions S."/>
        </authorList>
    </citation>
    <scope>NUCLEOTIDE SEQUENCE [LARGE SCALE GENOMIC DNA]</scope>
    <source>
        <strain evidence="1 3">ATCC 27950</strain>
    </source>
</reference>
<gene>
    <name evidence="2" type="ORF">NCTC13560_00021</name>
    <name evidence="1" type="ORF">SAMN05421682_104183</name>
</gene>
<keyword evidence="3" id="KW-1185">Reference proteome</keyword>
<evidence type="ECO:0000313" key="3">
    <source>
        <dbReference type="Proteomes" id="UP000185725"/>
    </source>
</evidence>
<name>A0A381F3Q1_9FLAO</name>
<accession>A0A381F3Q1</accession>
<dbReference type="RefSeq" id="WP_159436363.1">
    <property type="nucleotide sequence ID" value="NZ_CP033929.1"/>
</dbReference>
<dbReference type="Proteomes" id="UP000255231">
    <property type="component" value="Unassembled WGS sequence"/>
</dbReference>
<reference evidence="2 4" key="2">
    <citation type="submission" date="2018-06" db="EMBL/GenBank/DDBJ databases">
        <authorList>
            <consortium name="Pathogen Informatics"/>
            <person name="Doyle S."/>
        </authorList>
    </citation>
    <scope>NUCLEOTIDE SEQUENCE [LARGE SCALE GENOMIC DNA]</scope>
    <source>
        <strain evidence="2 4">NCTC13560</strain>
    </source>
</reference>
<dbReference type="Proteomes" id="UP000185725">
    <property type="component" value="Unassembled WGS sequence"/>
</dbReference>